<evidence type="ECO:0000313" key="4">
    <source>
        <dbReference type="EMBL" id="ADY57160.1"/>
    </source>
</evidence>
<dbReference type="SUPFAM" id="SSF159664">
    <property type="entry name" value="CobE/GbiG C-terminal domain-like"/>
    <property type="match status" value="1"/>
</dbReference>
<dbReference type="PANTHER" id="PTHR37477">
    <property type="entry name" value="COBALT-PRECORRIN-5A HYDROLASE"/>
    <property type="match status" value="1"/>
</dbReference>
<dbReference type="InterPro" id="IPR038029">
    <property type="entry name" value="GbiG_N_sf"/>
</dbReference>
<dbReference type="Proteomes" id="UP000007488">
    <property type="component" value="Chromosome"/>
</dbReference>
<feature type="domain" description="Cobalamin synthesis G N-terminal" evidence="2">
    <location>
        <begin position="55"/>
        <end position="135"/>
    </location>
</feature>
<evidence type="ECO:0000259" key="2">
    <source>
        <dbReference type="Pfam" id="PF11760"/>
    </source>
</evidence>
<dbReference type="InterPro" id="IPR002750">
    <property type="entry name" value="CobE/GbiG_C"/>
</dbReference>
<evidence type="ECO:0000259" key="3">
    <source>
        <dbReference type="Pfam" id="PF11761"/>
    </source>
</evidence>
<gene>
    <name evidence="4" type="ordered locus">Sgly_2891</name>
</gene>
<dbReference type="STRING" id="645991.Sgly_2891"/>
<dbReference type="InterPro" id="IPR021744">
    <property type="entry name" value="CbiG_N"/>
</dbReference>
<organism evidence="4 5">
    <name type="scientific">Syntrophobotulus glycolicus (strain DSM 8271 / FlGlyR)</name>
    <dbReference type="NCBI Taxonomy" id="645991"/>
    <lineage>
        <taxon>Bacteria</taxon>
        <taxon>Bacillati</taxon>
        <taxon>Bacillota</taxon>
        <taxon>Clostridia</taxon>
        <taxon>Eubacteriales</taxon>
        <taxon>Desulfitobacteriaceae</taxon>
        <taxon>Syntrophobotulus</taxon>
    </lineage>
</organism>
<dbReference type="Pfam" id="PF11760">
    <property type="entry name" value="CbiG_N"/>
    <property type="match status" value="1"/>
</dbReference>
<evidence type="ECO:0000259" key="1">
    <source>
        <dbReference type="Pfam" id="PF01890"/>
    </source>
</evidence>
<dbReference type="Pfam" id="PF01890">
    <property type="entry name" value="CbiG_C"/>
    <property type="match status" value="1"/>
</dbReference>
<dbReference type="Pfam" id="PF11761">
    <property type="entry name" value="CbiG_mid"/>
    <property type="match status" value="1"/>
</dbReference>
<accession>F0SZ42</accession>
<dbReference type="Gene3D" id="3.30.420.180">
    <property type="entry name" value="CobE/GbiG C-terminal domain"/>
    <property type="match status" value="1"/>
</dbReference>
<keyword evidence="5" id="KW-1185">Reference proteome</keyword>
<reference evidence="4 5" key="1">
    <citation type="journal article" date="2011" name="Stand. Genomic Sci.">
        <title>Complete genome sequence of Syntrophobotulus glycolicus type strain (FlGlyR).</title>
        <authorList>
            <person name="Han C."/>
            <person name="Mwirichia R."/>
            <person name="Chertkov O."/>
            <person name="Held B."/>
            <person name="Lapidus A."/>
            <person name="Nolan M."/>
            <person name="Lucas S."/>
            <person name="Hammon N."/>
            <person name="Deshpande S."/>
            <person name="Cheng J.F."/>
            <person name="Tapia R."/>
            <person name="Goodwin L."/>
            <person name="Pitluck S."/>
            <person name="Huntemann M."/>
            <person name="Liolios K."/>
            <person name="Ivanova N."/>
            <person name="Pagani I."/>
            <person name="Mavromatis K."/>
            <person name="Ovchinikova G."/>
            <person name="Pati A."/>
            <person name="Chen A."/>
            <person name="Palaniappan K."/>
            <person name="Land M."/>
            <person name="Hauser L."/>
            <person name="Brambilla E.M."/>
            <person name="Rohde M."/>
            <person name="Spring S."/>
            <person name="Sikorski J."/>
            <person name="Goker M."/>
            <person name="Woyke T."/>
            <person name="Bristow J."/>
            <person name="Eisen J.A."/>
            <person name="Markowitz V."/>
            <person name="Hugenholtz P."/>
            <person name="Kyrpides N.C."/>
            <person name="Klenk H.P."/>
            <person name="Detter J.C."/>
        </authorList>
    </citation>
    <scope>NUCLEOTIDE SEQUENCE [LARGE SCALE GENOMIC DNA]</scope>
    <source>
        <strain evidence="5">DSM 8271 / FlGlyR</strain>
    </source>
</reference>
<name>F0SZ42_SYNGF</name>
<dbReference type="GO" id="GO:0009236">
    <property type="term" value="P:cobalamin biosynthetic process"/>
    <property type="evidence" value="ECO:0007669"/>
    <property type="project" value="InterPro"/>
</dbReference>
<evidence type="ECO:0000313" key="5">
    <source>
        <dbReference type="Proteomes" id="UP000007488"/>
    </source>
</evidence>
<dbReference type="InterPro" id="IPR052553">
    <property type="entry name" value="CbiG_hydrolase"/>
</dbReference>
<dbReference type="Gene3D" id="3.40.50.11220">
    <property type="match status" value="1"/>
</dbReference>
<dbReference type="HOGENOM" id="CLU_028397_0_0_9"/>
<dbReference type="EMBL" id="CP002547">
    <property type="protein sequence ID" value="ADY57160.1"/>
    <property type="molecule type" value="Genomic_DNA"/>
</dbReference>
<dbReference type="eggNOG" id="COG2073">
    <property type="taxonomic scope" value="Bacteria"/>
</dbReference>
<dbReference type="OrthoDB" id="9781023at2"/>
<dbReference type="SUPFAM" id="SSF159672">
    <property type="entry name" value="CbiG N-terminal domain-like"/>
    <property type="match status" value="1"/>
</dbReference>
<dbReference type="InterPro" id="IPR036518">
    <property type="entry name" value="CobE/GbiG_C_sf"/>
</dbReference>
<dbReference type="AlphaFoldDB" id="F0SZ42"/>
<feature type="domain" description="Cobalamin biosynthesis central region" evidence="3">
    <location>
        <begin position="141"/>
        <end position="217"/>
    </location>
</feature>
<proteinExistence type="predicted"/>
<protein>
    <submittedName>
        <fullName evidence="4">Cobalamin (Vitamin B12) biosynthesis CbiG protein</fullName>
    </submittedName>
</protein>
<dbReference type="InterPro" id="IPR021745">
    <property type="entry name" value="CbiG_mid"/>
</dbReference>
<feature type="domain" description="CobE/GbiG C-terminal" evidence="1">
    <location>
        <begin position="221"/>
        <end position="338"/>
    </location>
</feature>
<sequence length="346" mass="37202">MKASVFSFTRNGAGLGLQLKDLLQAQEYEVGIYSAKALSEPLEGPKGYDPDLNTVVKQAFQSCSLLVFIGACGIAVRLIAPYIRDKRSDPAVICLDEKGTFVIPLLSGHIGGANKLALFIAEQTGAQPVVTTATDLHGLMAVDLWAAEHNLYIQDMEAAKKISALFLEGKTVGLESEFEIAGEVPPYILSGRNSPVGICIALDDRRKPFATTLNLIPRIACLGLGCRKGVSLNVIEELVEDVLGEEHISRRAIAGIATIDLKKEETGLRELAAKYRLPLIAFTARELGSVCGEFTESPFVRQVAGIGNVCERAAVLLSGNGKLIVPKRVQNGVTLAVAQKNWKVDF</sequence>
<dbReference type="KEGG" id="sgy:Sgly_2891"/>
<dbReference type="PANTHER" id="PTHR37477:SF1">
    <property type="entry name" value="COBALT-PRECORRIN-5A HYDROLASE"/>
    <property type="match status" value="1"/>
</dbReference>
<dbReference type="RefSeq" id="WP_013625980.1">
    <property type="nucleotide sequence ID" value="NC_015172.1"/>
</dbReference>
<reference evidence="5" key="2">
    <citation type="submission" date="2011-02" db="EMBL/GenBank/DDBJ databases">
        <title>The complete genome of Syntrophobotulus glycolicus DSM 8271.</title>
        <authorList>
            <person name="Lucas S."/>
            <person name="Copeland A."/>
            <person name="Lapidus A."/>
            <person name="Bruce D."/>
            <person name="Goodwin L."/>
            <person name="Pitluck S."/>
            <person name="Kyrpides N."/>
            <person name="Mavromatis K."/>
            <person name="Pagani I."/>
            <person name="Ivanova N."/>
            <person name="Mikhailova N."/>
            <person name="Chertkov O."/>
            <person name="Held B."/>
            <person name="Detter J.C."/>
            <person name="Tapia R."/>
            <person name="Han C."/>
            <person name="Land M."/>
            <person name="Hauser L."/>
            <person name="Markowitz V."/>
            <person name="Cheng J.-F."/>
            <person name="Hugenholtz P."/>
            <person name="Woyke T."/>
            <person name="Wu D."/>
            <person name="Spring S."/>
            <person name="Schroeder M."/>
            <person name="Brambilla E."/>
            <person name="Klenk H.-P."/>
            <person name="Eisen J.A."/>
        </authorList>
    </citation>
    <scope>NUCLEOTIDE SEQUENCE [LARGE SCALE GENOMIC DNA]</scope>
    <source>
        <strain evidence="5">DSM 8271 / FlGlyR</strain>
    </source>
</reference>